<keyword evidence="2" id="KW-1185">Reference proteome</keyword>
<name>A0A0V0S1D3_9BILA</name>
<gene>
    <name evidence="1" type="ORF">T07_8923</name>
</gene>
<comment type="caution">
    <text evidence="1">The sequence shown here is derived from an EMBL/GenBank/DDBJ whole genome shotgun (WGS) entry which is preliminary data.</text>
</comment>
<dbReference type="STRING" id="6336.A0A0V0S1D3"/>
<protein>
    <submittedName>
        <fullName evidence="1">Uncharacterized protein</fullName>
    </submittedName>
</protein>
<dbReference type="OrthoDB" id="7444419at2759"/>
<evidence type="ECO:0000313" key="1">
    <source>
        <dbReference type="EMBL" id="KRX20471.1"/>
    </source>
</evidence>
<accession>A0A0V0S1D3</accession>
<dbReference type="AlphaFoldDB" id="A0A0V0S1D3"/>
<dbReference type="EMBL" id="JYDL01000049">
    <property type="protein sequence ID" value="KRX20471.1"/>
    <property type="molecule type" value="Genomic_DNA"/>
</dbReference>
<evidence type="ECO:0000313" key="2">
    <source>
        <dbReference type="Proteomes" id="UP000054630"/>
    </source>
</evidence>
<proteinExistence type="predicted"/>
<organism evidence="1 2">
    <name type="scientific">Trichinella nelsoni</name>
    <dbReference type="NCBI Taxonomy" id="6336"/>
    <lineage>
        <taxon>Eukaryota</taxon>
        <taxon>Metazoa</taxon>
        <taxon>Ecdysozoa</taxon>
        <taxon>Nematoda</taxon>
        <taxon>Enoplea</taxon>
        <taxon>Dorylaimia</taxon>
        <taxon>Trichinellida</taxon>
        <taxon>Trichinellidae</taxon>
        <taxon>Trichinella</taxon>
    </lineage>
</organism>
<sequence>MLKARFSSPPRKLVELKRRLQFFAEELDQLCKENVAAGWIEAQLVTTEEIYRRVDRLREEYENGLDGEEATTAIADAGEVHAASSQDNLGHLRSLGLPDQESEEQLPVHVVLGVDYFFRLLRSTICRDCRRYLTGTAMED</sequence>
<dbReference type="Proteomes" id="UP000054630">
    <property type="component" value="Unassembled WGS sequence"/>
</dbReference>
<reference evidence="1 2" key="1">
    <citation type="submission" date="2015-01" db="EMBL/GenBank/DDBJ databases">
        <title>Evolution of Trichinella species and genotypes.</title>
        <authorList>
            <person name="Korhonen P.K."/>
            <person name="Edoardo P."/>
            <person name="Giuseppe L.R."/>
            <person name="Gasser R.B."/>
        </authorList>
    </citation>
    <scope>NUCLEOTIDE SEQUENCE [LARGE SCALE GENOMIC DNA]</scope>
    <source>
        <strain evidence="1">ISS37</strain>
    </source>
</reference>